<proteinExistence type="predicted"/>
<dbReference type="EMBL" id="AXCZ01000019">
    <property type="protein sequence ID" value="KGM13941.1"/>
    <property type="molecule type" value="Genomic_DNA"/>
</dbReference>
<comment type="caution">
    <text evidence="1">The sequence shown here is derived from an EMBL/GenBank/DDBJ whole genome shotgun (WGS) entry which is preliminary data.</text>
</comment>
<dbReference type="AlphaFoldDB" id="A0A0A0C149"/>
<reference evidence="1 2" key="1">
    <citation type="submission" date="2013-08" db="EMBL/GenBank/DDBJ databases">
        <title>Genome sequencing of Cellulomonas bogoriensis 69B4.</title>
        <authorList>
            <person name="Chen F."/>
            <person name="Li Y."/>
            <person name="Wang G."/>
        </authorList>
    </citation>
    <scope>NUCLEOTIDE SEQUENCE [LARGE SCALE GENOMIC DNA]</scope>
    <source>
        <strain evidence="1 2">69B4</strain>
    </source>
</reference>
<accession>A0A0A0C149</accession>
<keyword evidence="2" id="KW-1185">Reference proteome</keyword>
<evidence type="ECO:0000313" key="2">
    <source>
        <dbReference type="Proteomes" id="UP000054314"/>
    </source>
</evidence>
<name>A0A0A0C149_9CELL</name>
<gene>
    <name evidence="1" type="ORF">N869_07800</name>
</gene>
<organism evidence="1 2">
    <name type="scientific">Cellulomonas bogoriensis 69B4 = DSM 16987</name>
    <dbReference type="NCBI Taxonomy" id="1386082"/>
    <lineage>
        <taxon>Bacteria</taxon>
        <taxon>Bacillati</taxon>
        <taxon>Actinomycetota</taxon>
        <taxon>Actinomycetes</taxon>
        <taxon>Micrococcales</taxon>
        <taxon>Cellulomonadaceae</taxon>
        <taxon>Cellulomonas</taxon>
    </lineage>
</organism>
<sequence length="200" mass="20323">MVQQGDLVFAEALPARVVLADEVEVGSRIEPGTTVALSVAEVPEVTIPLGQDQRAYGALTGTPVVVEFEDQAWEAVVGEAVTTDTGESSLTLTAPDGGPVCGADCADLPFTVDALRLGATVVIEPEVDGPLVPVSALITGPDGTVSVRTEDGRTVPVSILGSDGARAVVEGLDVGTVILLHGEDGATTDQPTQVDPAAEQ</sequence>
<dbReference type="Proteomes" id="UP000054314">
    <property type="component" value="Unassembled WGS sequence"/>
</dbReference>
<protein>
    <submittedName>
        <fullName evidence="1">Uncharacterized protein</fullName>
    </submittedName>
</protein>
<evidence type="ECO:0000313" key="1">
    <source>
        <dbReference type="EMBL" id="KGM13941.1"/>
    </source>
</evidence>